<dbReference type="AlphaFoldDB" id="A0A3E0UCX7"/>
<evidence type="ECO:0000313" key="3">
    <source>
        <dbReference type="Proteomes" id="UP000256999"/>
    </source>
</evidence>
<dbReference type="PANTHER" id="PTHR43792">
    <property type="entry name" value="GNAT FAMILY, PUTATIVE (AFU_ORTHOLOGUE AFUA_3G00765)-RELATED-RELATED"/>
    <property type="match status" value="1"/>
</dbReference>
<dbReference type="Pfam" id="PF13302">
    <property type="entry name" value="Acetyltransf_3"/>
    <property type="match status" value="1"/>
</dbReference>
<dbReference type="PROSITE" id="PS51186">
    <property type="entry name" value="GNAT"/>
    <property type="match status" value="1"/>
</dbReference>
<reference evidence="2 3" key="1">
    <citation type="submission" date="2018-08" db="EMBL/GenBank/DDBJ databases">
        <title>Thalassotalea euphylliae genome.</title>
        <authorList>
            <person name="Summers S."/>
            <person name="Rice S.A."/>
            <person name="Freckelton M.L."/>
            <person name="Nedved B.T."/>
            <person name="Hadfield M.G."/>
        </authorList>
    </citation>
    <scope>NUCLEOTIDE SEQUENCE [LARGE SCALE GENOMIC DNA]</scope>
    <source>
        <strain evidence="2 3">H2</strain>
    </source>
</reference>
<dbReference type="RefSeq" id="WP_115999251.1">
    <property type="nucleotide sequence ID" value="NZ_QUOV01000001.1"/>
</dbReference>
<dbReference type="EMBL" id="QUOV01000001">
    <property type="protein sequence ID" value="REL34574.1"/>
    <property type="molecule type" value="Genomic_DNA"/>
</dbReference>
<protein>
    <submittedName>
        <fullName evidence="2">N-acetyltransferase</fullName>
    </submittedName>
</protein>
<sequence length="204" mass="23108">MKITSSERLFYRLLTADDAQLLADLDQDPEVMKYINGGRVNTLDDIEQVFMPRLQKFVNPSQGWGMWGVFTQGAKAEQATDITQAESQAEHDREHFIGWILIRPMGFFTDKPNWDELEIGWRFKRHTWGKGYATESAKHVMSAIQSLGIARGIGAIALPDNSASIGVMKKLGLQYASTYQHTDPLGDAEVVYYRLAWQPLVISR</sequence>
<evidence type="ECO:0000259" key="1">
    <source>
        <dbReference type="PROSITE" id="PS51186"/>
    </source>
</evidence>
<organism evidence="2 3">
    <name type="scientific">Thalassotalea euphylliae</name>
    <dbReference type="NCBI Taxonomy" id="1655234"/>
    <lineage>
        <taxon>Bacteria</taxon>
        <taxon>Pseudomonadati</taxon>
        <taxon>Pseudomonadota</taxon>
        <taxon>Gammaproteobacteria</taxon>
        <taxon>Alteromonadales</taxon>
        <taxon>Colwelliaceae</taxon>
        <taxon>Thalassotalea</taxon>
    </lineage>
</organism>
<dbReference type="PANTHER" id="PTHR43792:SF1">
    <property type="entry name" value="N-ACETYLTRANSFERASE DOMAIN-CONTAINING PROTEIN"/>
    <property type="match status" value="1"/>
</dbReference>
<keyword evidence="2" id="KW-0808">Transferase</keyword>
<dbReference type="InterPro" id="IPR000182">
    <property type="entry name" value="GNAT_dom"/>
</dbReference>
<proteinExistence type="predicted"/>
<dbReference type="InterPro" id="IPR051531">
    <property type="entry name" value="N-acetyltransferase"/>
</dbReference>
<name>A0A3E0UCX7_9GAMM</name>
<gene>
    <name evidence="2" type="ORF">DXX92_03940</name>
</gene>
<dbReference type="SUPFAM" id="SSF55729">
    <property type="entry name" value="Acyl-CoA N-acyltransferases (Nat)"/>
    <property type="match status" value="1"/>
</dbReference>
<accession>A0A3E0UCX7</accession>
<dbReference type="InterPro" id="IPR016181">
    <property type="entry name" value="Acyl_CoA_acyltransferase"/>
</dbReference>
<dbReference type="Proteomes" id="UP000256999">
    <property type="component" value="Unassembled WGS sequence"/>
</dbReference>
<evidence type="ECO:0000313" key="2">
    <source>
        <dbReference type="EMBL" id="REL34574.1"/>
    </source>
</evidence>
<dbReference type="OrthoDB" id="9801656at2"/>
<dbReference type="GO" id="GO:0016747">
    <property type="term" value="F:acyltransferase activity, transferring groups other than amino-acyl groups"/>
    <property type="evidence" value="ECO:0007669"/>
    <property type="project" value="InterPro"/>
</dbReference>
<comment type="caution">
    <text evidence="2">The sequence shown here is derived from an EMBL/GenBank/DDBJ whole genome shotgun (WGS) entry which is preliminary data.</text>
</comment>
<dbReference type="Gene3D" id="3.40.630.30">
    <property type="match status" value="1"/>
</dbReference>
<feature type="domain" description="N-acetyltransferase" evidence="1">
    <location>
        <begin position="41"/>
        <end position="198"/>
    </location>
</feature>